<dbReference type="PANTHER" id="PTHR42850:SF2">
    <property type="entry name" value="BLL5683 PROTEIN"/>
    <property type="match status" value="1"/>
</dbReference>
<dbReference type="SUPFAM" id="SSF56300">
    <property type="entry name" value="Metallo-dependent phosphatases"/>
    <property type="match status" value="1"/>
</dbReference>
<organism evidence="3 4">
    <name type="scientific">Deinococcus ficus</name>
    <dbReference type="NCBI Taxonomy" id="317577"/>
    <lineage>
        <taxon>Bacteria</taxon>
        <taxon>Thermotogati</taxon>
        <taxon>Deinococcota</taxon>
        <taxon>Deinococci</taxon>
        <taxon>Deinococcales</taxon>
        <taxon>Deinococcaceae</taxon>
        <taxon>Deinococcus</taxon>
    </lineage>
</organism>
<feature type="domain" description="Calcineurin-like phosphoesterase" evidence="2">
    <location>
        <begin position="3"/>
        <end position="192"/>
    </location>
</feature>
<dbReference type="GO" id="GO:0016791">
    <property type="term" value="F:phosphatase activity"/>
    <property type="evidence" value="ECO:0007669"/>
    <property type="project" value="TreeGrafter"/>
</dbReference>
<proteinExistence type="inferred from homology"/>
<evidence type="ECO:0000259" key="2">
    <source>
        <dbReference type="Pfam" id="PF12850"/>
    </source>
</evidence>
<evidence type="ECO:0000256" key="1">
    <source>
        <dbReference type="ARBA" id="ARBA00008950"/>
    </source>
</evidence>
<gene>
    <name evidence="3" type="ORF">DFI_12620</name>
</gene>
<comment type="similarity">
    <text evidence="1">Belongs to the metallophosphoesterase superfamily. YfcE family.</text>
</comment>
<dbReference type="STRING" id="317577.GCA_000419625_01384"/>
<keyword evidence="4" id="KW-1185">Reference proteome</keyword>
<dbReference type="Proteomes" id="UP000259030">
    <property type="component" value="Chromosome"/>
</dbReference>
<dbReference type="KEGG" id="dfc:DFI_12620"/>
<accession>A0A221SYK0</accession>
<dbReference type="GO" id="GO:0005737">
    <property type="term" value="C:cytoplasm"/>
    <property type="evidence" value="ECO:0007669"/>
    <property type="project" value="TreeGrafter"/>
</dbReference>
<dbReference type="Pfam" id="PF12850">
    <property type="entry name" value="Metallophos_2"/>
    <property type="match status" value="1"/>
</dbReference>
<dbReference type="PANTHER" id="PTHR42850">
    <property type="entry name" value="METALLOPHOSPHOESTERASE"/>
    <property type="match status" value="1"/>
</dbReference>
<dbReference type="InterPro" id="IPR024654">
    <property type="entry name" value="Calcineurin-like_PHP_lpxH"/>
</dbReference>
<dbReference type="AlphaFoldDB" id="A0A221SYK0"/>
<dbReference type="InterPro" id="IPR050126">
    <property type="entry name" value="Ap4A_hydrolase"/>
</dbReference>
<evidence type="ECO:0000313" key="3">
    <source>
        <dbReference type="EMBL" id="ASN81719.1"/>
    </source>
</evidence>
<protein>
    <submittedName>
        <fullName evidence="3">Metallophosphoesterase</fullName>
    </submittedName>
</protein>
<dbReference type="PIRSF" id="PIRSF000883">
    <property type="entry name" value="Pesterase_MJ0912"/>
    <property type="match status" value="1"/>
</dbReference>
<dbReference type="Gene3D" id="3.60.21.10">
    <property type="match status" value="1"/>
</dbReference>
<sequence>MIRLAILADLHANLAATLAVHADIQRRGVTEIWVLGDLVGKGPRPKEVLDWTREHAARVIQGNWDARVAGATHRPQDLWPRSKLSVDDLAYLSGLPYGIEESFAGAWWRFVHASSHGLFHRLYPHSSLPEQLRAFEPNPQYGLHQHADALVYADTHETLMLDVEGRPLLNCGSVGNPLDSTLPSYLILEFDERTPNHSATYVRLIYDRDEEISAAEASGMPFTKEYIAELLTGAYQKRRARTGEPAS</sequence>
<name>A0A221SYK0_9DEIO</name>
<evidence type="ECO:0000313" key="4">
    <source>
        <dbReference type="Proteomes" id="UP000259030"/>
    </source>
</evidence>
<reference evidence="3 4" key="1">
    <citation type="submission" date="2017-05" db="EMBL/GenBank/DDBJ databases">
        <title>The complete genome sequence of Deinococcus ficus isolated from the rhizosphere of the Ficus religiosa L. in Taiwan.</title>
        <authorList>
            <person name="Wu K.-M."/>
            <person name="Liao T.-L."/>
            <person name="Liu Y.-M."/>
            <person name="Young C.-C."/>
            <person name="Tsai S.-F."/>
        </authorList>
    </citation>
    <scope>NUCLEOTIDE SEQUENCE [LARGE SCALE GENOMIC DNA]</scope>
    <source>
        <strain evidence="3 4">CC-FR2-10</strain>
    </source>
</reference>
<dbReference type="InterPro" id="IPR029052">
    <property type="entry name" value="Metallo-depent_PP-like"/>
</dbReference>
<dbReference type="RefSeq" id="WP_027463817.1">
    <property type="nucleotide sequence ID" value="NZ_BNAK01000003.1"/>
</dbReference>
<dbReference type="InterPro" id="IPR011152">
    <property type="entry name" value="Pesterase_MJ0912"/>
</dbReference>
<dbReference type="EMBL" id="CP021081">
    <property type="protein sequence ID" value="ASN81719.1"/>
    <property type="molecule type" value="Genomic_DNA"/>
</dbReference>